<name>A0ABV7JDG2_9GAMM</name>
<dbReference type="InterPro" id="IPR036390">
    <property type="entry name" value="WH_DNA-bd_sf"/>
</dbReference>
<dbReference type="RefSeq" id="WP_077411853.1">
    <property type="nucleotide sequence ID" value="NZ_JBHRTS010000006.1"/>
</dbReference>
<evidence type="ECO:0000256" key="1">
    <source>
        <dbReference type="ARBA" id="ARBA00011046"/>
    </source>
</evidence>
<gene>
    <name evidence="5" type="ORF">ACFODZ_11645</name>
</gene>
<dbReference type="InterPro" id="IPR036388">
    <property type="entry name" value="WH-like_DNA-bd_sf"/>
</dbReference>
<keyword evidence="6" id="KW-1185">Reference proteome</keyword>
<proteinExistence type="inferred from homology"/>
<evidence type="ECO:0000256" key="4">
    <source>
        <dbReference type="ARBA" id="ARBA00023163"/>
    </source>
</evidence>
<dbReference type="PIRSF" id="PIRSF019455">
    <property type="entry name" value="CopR_AtkY"/>
    <property type="match status" value="1"/>
</dbReference>
<dbReference type="Gene3D" id="1.10.10.10">
    <property type="entry name" value="Winged helix-like DNA-binding domain superfamily/Winged helix DNA-binding domain"/>
    <property type="match status" value="1"/>
</dbReference>
<organism evidence="5 6">
    <name type="scientific">Marinicella sediminis</name>
    <dbReference type="NCBI Taxonomy" id="1792834"/>
    <lineage>
        <taxon>Bacteria</taxon>
        <taxon>Pseudomonadati</taxon>
        <taxon>Pseudomonadota</taxon>
        <taxon>Gammaproteobacteria</taxon>
        <taxon>Lysobacterales</taxon>
        <taxon>Marinicellaceae</taxon>
        <taxon>Marinicella</taxon>
    </lineage>
</organism>
<protein>
    <submittedName>
        <fullName evidence="5">BlaI/MecI/CopY family transcriptional regulator</fullName>
    </submittedName>
</protein>
<dbReference type="Proteomes" id="UP001595533">
    <property type="component" value="Unassembled WGS sequence"/>
</dbReference>
<dbReference type="SUPFAM" id="SSF46785">
    <property type="entry name" value="Winged helix' DNA-binding domain"/>
    <property type="match status" value="1"/>
</dbReference>
<comment type="similarity">
    <text evidence="1">Belongs to the BlaI transcriptional regulatory family.</text>
</comment>
<keyword evidence="2" id="KW-0805">Transcription regulation</keyword>
<reference evidence="6" key="1">
    <citation type="journal article" date="2019" name="Int. J. Syst. Evol. Microbiol.">
        <title>The Global Catalogue of Microorganisms (GCM) 10K type strain sequencing project: providing services to taxonomists for standard genome sequencing and annotation.</title>
        <authorList>
            <consortium name="The Broad Institute Genomics Platform"/>
            <consortium name="The Broad Institute Genome Sequencing Center for Infectious Disease"/>
            <person name="Wu L."/>
            <person name="Ma J."/>
        </authorList>
    </citation>
    <scope>NUCLEOTIDE SEQUENCE [LARGE SCALE GENOMIC DNA]</scope>
    <source>
        <strain evidence="6">KCTC 42953</strain>
    </source>
</reference>
<evidence type="ECO:0000313" key="5">
    <source>
        <dbReference type="EMBL" id="MFC3194894.1"/>
    </source>
</evidence>
<dbReference type="EMBL" id="JBHRTS010000006">
    <property type="protein sequence ID" value="MFC3194894.1"/>
    <property type="molecule type" value="Genomic_DNA"/>
</dbReference>
<evidence type="ECO:0000256" key="3">
    <source>
        <dbReference type="ARBA" id="ARBA00023125"/>
    </source>
</evidence>
<keyword evidence="3" id="KW-0238">DNA-binding</keyword>
<dbReference type="Gene3D" id="1.10.4040.10">
    <property type="entry name" value="Penicillinase repressor domain"/>
    <property type="match status" value="1"/>
</dbReference>
<evidence type="ECO:0000313" key="6">
    <source>
        <dbReference type="Proteomes" id="UP001595533"/>
    </source>
</evidence>
<comment type="caution">
    <text evidence="5">The sequence shown here is derived from an EMBL/GenBank/DDBJ whole genome shotgun (WGS) entry which is preliminary data.</text>
</comment>
<sequence length="129" mass="14780">MHESRKPIKLSQSQIDVMKVLWQHDKLAVSDVHQALNQHKQLALTTVATVLKRLQEKDIVGYEKAGRQYLYFARVSEAEVRSSMLANLLNHLFNGEPEALVHHLVDQESVSEADLQKIKALLDEEVKRD</sequence>
<dbReference type="InterPro" id="IPR005650">
    <property type="entry name" value="BlaI_family"/>
</dbReference>
<dbReference type="Pfam" id="PF03965">
    <property type="entry name" value="Penicillinase_R"/>
    <property type="match status" value="1"/>
</dbReference>
<keyword evidence="4" id="KW-0804">Transcription</keyword>
<accession>A0ABV7JDG2</accession>
<evidence type="ECO:0000256" key="2">
    <source>
        <dbReference type="ARBA" id="ARBA00023015"/>
    </source>
</evidence>